<dbReference type="BioCyc" id="PSP1104324:GJSN-1112-MONOMER"/>
<feature type="domain" description="Thiolase C-terminal" evidence="3">
    <location>
        <begin position="241"/>
        <end position="380"/>
    </location>
</feature>
<proteinExistence type="predicted"/>
<dbReference type="HOGENOM" id="CLU_035425_4_0_2"/>
<dbReference type="PANTHER" id="PTHR42870:SF6">
    <property type="entry name" value="ACETYL-COA C-ACYLTRANSFERASE"/>
    <property type="match status" value="1"/>
</dbReference>
<dbReference type="AlphaFoldDB" id="G7VCF3"/>
<dbReference type="PIRSF" id="PIRSF000429">
    <property type="entry name" value="Ac-CoA_Ac_transf"/>
    <property type="match status" value="1"/>
</dbReference>
<organism evidence="4 5">
    <name type="scientific">Pyrobaculum ferrireducens</name>
    <dbReference type="NCBI Taxonomy" id="1104324"/>
    <lineage>
        <taxon>Archaea</taxon>
        <taxon>Thermoproteota</taxon>
        <taxon>Thermoprotei</taxon>
        <taxon>Thermoproteales</taxon>
        <taxon>Thermoproteaceae</taxon>
        <taxon>Pyrobaculum</taxon>
    </lineage>
</organism>
<sequence length="383" mass="41005">MSGYMVVFLAGVGMSRIGKRAEAGWELVAEAFNELLEMGIPPEIIDALYVGVQSETYEHQIMYGTLVAERLGLLPKEAYRVEACAAAGALALHTAYLAVKSGHVDAALAVGVEKMTARSTEEVTDALMAASDYIDQMSGVTIPAHYAMIARRYMYQYGATEEDLCMVAVKNHEHAAANPKAHFQRKITLEECLKSRPIATPLKLYDAAPISDGAALALVVSEKIAKKLPTPLVEIAASEVATDTLSISQRPDLTYPRAVAEAARRAYEKAGVTPKDIEVAEVHDAFTINEVLIYEAVGFAERGGGYRLIREGATKIGGRIPVNPSGGLKARGHPIGATGLAQVYELYLQLAGWAHGRNTGARVALAVNEGGVNSAAVVHMMRI</sequence>
<protein>
    <submittedName>
        <fullName evidence="4">Acetyl-CoA C-acyltransferase</fullName>
    </submittedName>
</protein>
<dbReference type="GO" id="GO:0016747">
    <property type="term" value="F:acyltransferase activity, transferring groups other than amino-acyl groups"/>
    <property type="evidence" value="ECO:0007669"/>
    <property type="project" value="InterPro"/>
</dbReference>
<dbReference type="GO" id="GO:0008299">
    <property type="term" value="P:isoprenoid biosynthetic process"/>
    <property type="evidence" value="ECO:0007669"/>
    <property type="project" value="UniProtKB-KW"/>
</dbReference>
<feature type="domain" description="Thiolase N-terminal" evidence="2">
    <location>
        <begin position="21"/>
        <end position="222"/>
    </location>
</feature>
<dbReference type="InterPro" id="IPR002155">
    <property type="entry name" value="Thiolase"/>
</dbReference>
<dbReference type="SUPFAM" id="SSF53901">
    <property type="entry name" value="Thiolase-like"/>
    <property type="match status" value="2"/>
</dbReference>
<keyword evidence="4" id="KW-0808">Transferase</keyword>
<dbReference type="InterPro" id="IPR016039">
    <property type="entry name" value="Thiolase-like"/>
</dbReference>
<dbReference type="NCBIfam" id="NF004720">
    <property type="entry name" value="PRK06064.1"/>
    <property type="match status" value="1"/>
</dbReference>
<keyword evidence="4" id="KW-0012">Acyltransferase</keyword>
<dbReference type="Gene3D" id="3.40.47.10">
    <property type="match status" value="1"/>
</dbReference>
<dbReference type="eggNOG" id="arCOG01278">
    <property type="taxonomic scope" value="Archaea"/>
</dbReference>
<keyword evidence="5" id="KW-1185">Reference proteome</keyword>
<evidence type="ECO:0000313" key="5">
    <source>
        <dbReference type="Proteomes" id="UP000005867"/>
    </source>
</evidence>
<dbReference type="InterPro" id="IPR055140">
    <property type="entry name" value="Thiolase_C_2"/>
</dbReference>
<reference evidence="4 5" key="1">
    <citation type="journal article" date="2012" name="J. Bacteriol.">
        <title>Complete genome sequence of strain 1860, a crenarchaeon of the genus pyrobaculum able to grow with various electron acceptors.</title>
        <authorList>
            <person name="Mardanov A.V."/>
            <person name="Gumerov V.M."/>
            <person name="Slobodkina G.B."/>
            <person name="Beletsky A.V."/>
            <person name="Bonch-Osmolovskaya E.A."/>
            <person name="Ravin N.V."/>
            <person name="Skryabin K.G."/>
        </authorList>
    </citation>
    <scope>NUCLEOTIDE SEQUENCE [LARGE SCALE GENOMIC DNA]</scope>
    <source>
        <strain evidence="4 5">1860</strain>
    </source>
</reference>
<dbReference type="EMBL" id="CP003098">
    <property type="protein sequence ID" value="AET32573.1"/>
    <property type="molecule type" value="Genomic_DNA"/>
</dbReference>
<accession>G7VCF3</accession>
<dbReference type="KEGG" id="pyr:P186_1140"/>
<evidence type="ECO:0000259" key="2">
    <source>
        <dbReference type="Pfam" id="PF00108"/>
    </source>
</evidence>
<dbReference type="CDD" id="cd00829">
    <property type="entry name" value="SCP-x_thiolase"/>
    <property type="match status" value="1"/>
</dbReference>
<dbReference type="InterPro" id="IPR020616">
    <property type="entry name" value="Thiolase_N"/>
</dbReference>
<gene>
    <name evidence="4" type="ORF">P186_1140</name>
</gene>
<keyword evidence="1" id="KW-0414">Isoprene biosynthesis</keyword>
<evidence type="ECO:0000259" key="3">
    <source>
        <dbReference type="Pfam" id="PF22691"/>
    </source>
</evidence>
<dbReference type="Pfam" id="PF22691">
    <property type="entry name" value="Thiolase_C_1"/>
    <property type="match status" value="1"/>
</dbReference>
<dbReference type="STRING" id="1104324.P186_1140"/>
<evidence type="ECO:0000256" key="1">
    <source>
        <dbReference type="ARBA" id="ARBA00023229"/>
    </source>
</evidence>
<evidence type="ECO:0000313" key="4">
    <source>
        <dbReference type="EMBL" id="AET32573.1"/>
    </source>
</evidence>
<dbReference type="PANTHER" id="PTHR42870">
    <property type="entry name" value="ACETYL-COA C-ACETYLTRANSFERASE"/>
    <property type="match status" value="1"/>
</dbReference>
<dbReference type="Proteomes" id="UP000005867">
    <property type="component" value="Chromosome"/>
</dbReference>
<dbReference type="Pfam" id="PF00108">
    <property type="entry name" value="Thiolase_N"/>
    <property type="match status" value="1"/>
</dbReference>
<name>G7VCF3_9CREN</name>